<accession>A0A7X5R0K7</accession>
<dbReference type="Pfam" id="PF08028">
    <property type="entry name" value="Acyl-CoA_dh_2"/>
    <property type="match status" value="1"/>
</dbReference>
<dbReference type="InterPro" id="IPR009100">
    <property type="entry name" value="AcylCoA_DH/oxidase_NM_dom_sf"/>
</dbReference>
<dbReference type="SUPFAM" id="SSF56645">
    <property type="entry name" value="Acyl-CoA dehydrogenase NM domain-like"/>
    <property type="match status" value="1"/>
</dbReference>
<dbReference type="InterPro" id="IPR037069">
    <property type="entry name" value="AcylCoA_DH/ox_N_sf"/>
</dbReference>
<dbReference type="SUPFAM" id="SSF47203">
    <property type="entry name" value="Acyl-CoA dehydrogenase C-terminal domain-like"/>
    <property type="match status" value="1"/>
</dbReference>
<reference evidence="3 4" key="1">
    <citation type="submission" date="2020-02" db="EMBL/GenBank/DDBJ databases">
        <title>Sequencing the genomes of 1000 actinobacteria strains.</title>
        <authorList>
            <person name="Klenk H.-P."/>
        </authorList>
    </citation>
    <scope>NUCLEOTIDE SEQUENCE [LARGE SCALE GENOMIC DNA]</scope>
    <source>
        <strain evidence="3 4">DSM 27960</strain>
    </source>
</reference>
<gene>
    <name evidence="3" type="ORF">FHX76_001342</name>
</gene>
<dbReference type="EMBL" id="JAAMOX010000001">
    <property type="protein sequence ID" value="NIH53474.1"/>
    <property type="molecule type" value="Genomic_DNA"/>
</dbReference>
<dbReference type="InterPro" id="IPR036250">
    <property type="entry name" value="AcylCo_DH-like_C"/>
</dbReference>
<dbReference type="GO" id="GO:0050660">
    <property type="term" value="F:flavin adenine dinucleotide binding"/>
    <property type="evidence" value="ECO:0007669"/>
    <property type="project" value="InterPro"/>
</dbReference>
<dbReference type="Gene3D" id="1.20.140.10">
    <property type="entry name" value="Butyryl-CoA Dehydrogenase, subunit A, domain 3"/>
    <property type="match status" value="1"/>
</dbReference>
<evidence type="ECO:0000313" key="4">
    <source>
        <dbReference type="Proteomes" id="UP000541033"/>
    </source>
</evidence>
<dbReference type="InterPro" id="IPR046373">
    <property type="entry name" value="Acyl-CoA_Oxase/DH_mid-dom_sf"/>
</dbReference>
<dbReference type="Proteomes" id="UP000541033">
    <property type="component" value="Unassembled WGS sequence"/>
</dbReference>
<evidence type="ECO:0000259" key="2">
    <source>
        <dbReference type="Pfam" id="PF08028"/>
    </source>
</evidence>
<dbReference type="Gene3D" id="2.40.110.10">
    <property type="entry name" value="Butyryl-CoA Dehydrogenase, subunit A, domain 2"/>
    <property type="match status" value="1"/>
</dbReference>
<keyword evidence="1" id="KW-0560">Oxidoreductase</keyword>
<name>A0A7X5R0K7_9MICO</name>
<dbReference type="AlphaFoldDB" id="A0A7X5R0K7"/>
<organism evidence="3 4">
    <name type="scientific">Lysinibacter cavernae</name>
    <dbReference type="NCBI Taxonomy" id="1640652"/>
    <lineage>
        <taxon>Bacteria</taxon>
        <taxon>Bacillati</taxon>
        <taxon>Actinomycetota</taxon>
        <taxon>Actinomycetes</taxon>
        <taxon>Micrococcales</taxon>
        <taxon>Microbacteriaceae</taxon>
        <taxon>Lysinibacter</taxon>
    </lineage>
</organism>
<evidence type="ECO:0000313" key="3">
    <source>
        <dbReference type="EMBL" id="NIH53474.1"/>
    </source>
</evidence>
<feature type="domain" description="Acyl-CoA dehydrogenase C-terminal" evidence="2">
    <location>
        <begin position="245"/>
        <end position="368"/>
    </location>
</feature>
<dbReference type="GO" id="GO:0003995">
    <property type="term" value="F:acyl-CoA dehydrogenase activity"/>
    <property type="evidence" value="ECO:0007669"/>
    <property type="project" value="TreeGrafter"/>
</dbReference>
<protein>
    <submittedName>
        <fullName evidence="3">Alkylation response protein AidB-like acyl-CoA dehydrogenase</fullName>
    </submittedName>
</protein>
<dbReference type="PIRSF" id="PIRSF016578">
    <property type="entry name" value="HsaA"/>
    <property type="match status" value="1"/>
</dbReference>
<dbReference type="InterPro" id="IPR013107">
    <property type="entry name" value="Acyl-CoA_DH_C"/>
</dbReference>
<evidence type="ECO:0000256" key="1">
    <source>
        <dbReference type="ARBA" id="ARBA00023002"/>
    </source>
</evidence>
<keyword evidence="4" id="KW-1185">Reference proteome</keyword>
<sequence>MTETQRIFLANVLPDDLLERVRNRASGYDERNTFFDEDLEELREHGYLGLFSKHEHGGRNYSLEQVSRLQTRLAAAAPATALGINMHLVWTGVAKTLSDRGDTSFDWLLEEAAAGEVFAFGISEAGNDEVLFNSSTTATPVDGGYRFSGVKIFTSLSPAWTRLGIFGRDDSDPSNPQLVFGFITRETEGYSISEDWNPLGMRATQSRSTVLHDVFVPDNRVVRHIPVGPNADPLTFAIFANFELLLASVYTGIGNRALELAVATVQKRTSKKTGLPYASDPDIRWRIAHAAIDQESVQPQILSVARDVDNLIDHGMGWFPRLVGPKIRATEVAKRSVDAAIRVSGGSAYQNDGELMRLYRDVIAGLYHPSDDESAHSTFATAYLGPVS</sequence>
<dbReference type="PANTHER" id="PTHR43884:SF25">
    <property type="entry name" value="ACYL-COA DEHYDROGENASE YDBM-RELATED"/>
    <property type="match status" value="1"/>
</dbReference>
<comment type="caution">
    <text evidence="3">The sequence shown here is derived from an EMBL/GenBank/DDBJ whole genome shotgun (WGS) entry which is preliminary data.</text>
</comment>
<dbReference type="RefSeq" id="WP_341777879.1">
    <property type="nucleotide sequence ID" value="NZ_JAAMOX010000001.1"/>
</dbReference>
<dbReference type="Gene3D" id="1.10.540.10">
    <property type="entry name" value="Acyl-CoA dehydrogenase/oxidase, N-terminal domain"/>
    <property type="match status" value="1"/>
</dbReference>
<dbReference type="PANTHER" id="PTHR43884">
    <property type="entry name" value="ACYL-COA DEHYDROGENASE"/>
    <property type="match status" value="1"/>
</dbReference>
<dbReference type="CDD" id="cd00567">
    <property type="entry name" value="ACAD"/>
    <property type="match status" value="1"/>
</dbReference>
<proteinExistence type="predicted"/>